<dbReference type="Gene3D" id="3.90.220.20">
    <property type="entry name" value="DNA methylase specificity domains"/>
    <property type="match status" value="2"/>
</dbReference>
<protein>
    <recommendedName>
        <fullName evidence="4">Type I restriction modification DNA specificity domain-containing protein</fullName>
    </recommendedName>
</protein>
<evidence type="ECO:0000259" key="4">
    <source>
        <dbReference type="Pfam" id="PF01420"/>
    </source>
</evidence>
<dbReference type="InterPro" id="IPR044946">
    <property type="entry name" value="Restrct_endonuc_typeI_TRD_sf"/>
</dbReference>
<dbReference type="RefSeq" id="WP_161233452.1">
    <property type="nucleotide sequence ID" value="NZ_JAAIPB010000027.1"/>
</dbReference>
<evidence type="ECO:0000313" key="6">
    <source>
        <dbReference type="Proteomes" id="UP000477285"/>
    </source>
</evidence>
<evidence type="ECO:0000256" key="2">
    <source>
        <dbReference type="ARBA" id="ARBA00022747"/>
    </source>
</evidence>
<evidence type="ECO:0000256" key="1">
    <source>
        <dbReference type="ARBA" id="ARBA00010923"/>
    </source>
</evidence>
<dbReference type="Proteomes" id="UP000477285">
    <property type="component" value="Unassembled WGS sequence"/>
</dbReference>
<feature type="domain" description="Type I restriction modification DNA specificity" evidence="4">
    <location>
        <begin position="194"/>
        <end position="370"/>
    </location>
</feature>
<dbReference type="PANTHER" id="PTHR30408:SF12">
    <property type="entry name" value="TYPE I RESTRICTION ENZYME MJAVIII SPECIFICITY SUBUNIT"/>
    <property type="match status" value="1"/>
</dbReference>
<evidence type="ECO:0000313" key="5">
    <source>
        <dbReference type="EMBL" id="MZL32454.1"/>
    </source>
</evidence>
<dbReference type="InterPro" id="IPR000055">
    <property type="entry name" value="Restrct_endonuc_typeI_TRD"/>
</dbReference>
<proteinExistence type="inferred from homology"/>
<reference evidence="5 6" key="1">
    <citation type="journal article" date="2019" name="Nat. Med.">
        <title>A library of human gut bacterial isolates paired with longitudinal multiomics data enables mechanistic microbiome research.</title>
        <authorList>
            <person name="Poyet M."/>
            <person name="Groussin M."/>
            <person name="Gibbons S.M."/>
            <person name="Avila-Pacheco J."/>
            <person name="Jiang X."/>
            <person name="Kearney S.M."/>
            <person name="Perrotta A.R."/>
            <person name="Berdy B."/>
            <person name="Zhao S."/>
            <person name="Lieberman T.D."/>
            <person name="Swanson P.K."/>
            <person name="Smith M."/>
            <person name="Roesemann S."/>
            <person name="Alexander J.E."/>
            <person name="Rich S.A."/>
            <person name="Livny J."/>
            <person name="Vlamakis H."/>
            <person name="Clish C."/>
            <person name="Bullock K."/>
            <person name="Deik A."/>
            <person name="Scott J."/>
            <person name="Pierce K.A."/>
            <person name="Xavier R.J."/>
            <person name="Alm E.J."/>
        </authorList>
    </citation>
    <scope>NUCLEOTIDE SEQUENCE [LARGE SCALE GENOMIC DNA]</scope>
    <source>
        <strain evidence="5 6">BIOML-A1</strain>
    </source>
</reference>
<sequence>MEKYKLGDICEIVSGSTPKTNIDEYWEGTIKWITPAELNDDTYIITDSVRKITELAVKKTGLKSFPEGTVILSSRAPIGKVAIAGCEMYCNQGFKNLICSKKINNKYLYWFLKGNTVFLNSLGRGATFKELSKSIVSNIEINLPDIVYQKKAVETLEKVSEIIALRKRELSSLDDLIKARFVEMFGNPATPGDKFKTCKLGEVADVKSSHRVFTTEFVAEGVPFYRGTEIGVLASGQQPEDSYRISMEHYRKIASDDSKPMRGDLLLPSICNKGQVWMVDTDEPFYYKDGRVLCISPERSVFDSRYLQFYMKLRTEAEYPKLGSGSTFAEFKIFQLKELEVDIPPMNSQKSFDLFADQVDKSKVAIQKALDKTQMLFDSLMQEYFG</sequence>
<dbReference type="GO" id="GO:0003677">
    <property type="term" value="F:DNA binding"/>
    <property type="evidence" value="ECO:0007669"/>
    <property type="project" value="UniProtKB-KW"/>
</dbReference>
<keyword evidence="2" id="KW-0680">Restriction system</keyword>
<dbReference type="GO" id="GO:0009307">
    <property type="term" value="P:DNA restriction-modification system"/>
    <property type="evidence" value="ECO:0007669"/>
    <property type="project" value="UniProtKB-KW"/>
</dbReference>
<dbReference type="AlphaFoldDB" id="A0A6L8SYY0"/>
<dbReference type="Gene3D" id="1.10.287.1120">
    <property type="entry name" value="Bipartite methylase S protein"/>
    <property type="match status" value="1"/>
</dbReference>
<keyword evidence="3" id="KW-0238">DNA-binding</keyword>
<dbReference type="EMBL" id="WWVQ01000007">
    <property type="protein sequence ID" value="MZL32454.1"/>
    <property type="molecule type" value="Genomic_DNA"/>
</dbReference>
<comment type="caution">
    <text evidence="5">The sequence shown here is derived from an EMBL/GenBank/DDBJ whole genome shotgun (WGS) entry which is preliminary data.</text>
</comment>
<feature type="domain" description="Type I restriction modification DNA specificity" evidence="4">
    <location>
        <begin position="1"/>
        <end position="171"/>
    </location>
</feature>
<gene>
    <name evidence="5" type="ORF">GT728_04375</name>
</gene>
<dbReference type="InterPro" id="IPR052021">
    <property type="entry name" value="Type-I_RS_S_subunit"/>
</dbReference>
<accession>A0A6L8SYY0</accession>
<dbReference type="PANTHER" id="PTHR30408">
    <property type="entry name" value="TYPE-1 RESTRICTION ENZYME ECOKI SPECIFICITY PROTEIN"/>
    <property type="match status" value="1"/>
</dbReference>
<organism evidence="5 6">
    <name type="scientific">Blautia wexlerae</name>
    <dbReference type="NCBI Taxonomy" id="418240"/>
    <lineage>
        <taxon>Bacteria</taxon>
        <taxon>Bacillati</taxon>
        <taxon>Bacillota</taxon>
        <taxon>Clostridia</taxon>
        <taxon>Lachnospirales</taxon>
        <taxon>Lachnospiraceae</taxon>
        <taxon>Blautia</taxon>
    </lineage>
</organism>
<name>A0A6L8SYY0_9FIRM</name>
<comment type="similarity">
    <text evidence="1">Belongs to the type-I restriction system S methylase family.</text>
</comment>
<dbReference type="CDD" id="cd17273">
    <property type="entry name" value="RMtype1_S_EcoJA69PI-TRD1-CR1_like"/>
    <property type="match status" value="1"/>
</dbReference>
<evidence type="ECO:0000256" key="3">
    <source>
        <dbReference type="ARBA" id="ARBA00023125"/>
    </source>
</evidence>
<dbReference type="Pfam" id="PF01420">
    <property type="entry name" value="Methylase_S"/>
    <property type="match status" value="2"/>
</dbReference>
<dbReference type="SUPFAM" id="SSF116734">
    <property type="entry name" value="DNA methylase specificity domain"/>
    <property type="match status" value="2"/>
</dbReference>